<feature type="non-terminal residue" evidence="1">
    <location>
        <position position="238"/>
    </location>
</feature>
<gene>
    <name evidence="1" type="ORF">PCOR1329_LOCUS808</name>
</gene>
<reference evidence="1" key="1">
    <citation type="submission" date="2023-10" db="EMBL/GenBank/DDBJ databases">
        <authorList>
            <person name="Chen Y."/>
            <person name="Shah S."/>
            <person name="Dougan E. K."/>
            <person name="Thang M."/>
            <person name="Chan C."/>
        </authorList>
    </citation>
    <scope>NUCLEOTIDE SEQUENCE [LARGE SCALE GENOMIC DNA]</scope>
</reference>
<evidence type="ECO:0000313" key="1">
    <source>
        <dbReference type="EMBL" id="CAK0789143.1"/>
    </source>
</evidence>
<comment type="caution">
    <text evidence="1">The sequence shown here is derived from an EMBL/GenBank/DDBJ whole genome shotgun (WGS) entry which is preliminary data.</text>
</comment>
<protein>
    <submittedName>
        <fullName evidence="1">Uncharacterized protein</fullName>
    </submittedName>
</protein>
<proteinExistence type="predicted"/>
<feature type="non-terminal residue" evidence="1">
    <location>
        <position position="1"/>
    </location>
</feature>
<accession>A0ABN9P8S6</accession>
<dbReference type="EMBL" id="CAUYUJ010000181">
    <property type="protein sequence ID" value="CAK0789143.1"/>
    <property type="molecule type" value="Genomic_DNA"/>
</dbReference>
<organism evidence="1 2">
    <name type="scientific">Prorocentrum cordatum</name>
    <dbReference type="NCBI Taxonomy" id="2364126"/>
    <lineage>
        <taxon>Eukaryota</taxon>
        <taxon>Sar</taxon>
        <taxon>Alveolata</taxon>
        <taxon>Dinophyceae</taxon>
        <taxon>Prorocentrales</taxon>
        <taxon>Prorocentraceae</taxon>
        <taxon>Prorocentrum</taxon>
    </lineage>
</organism>
<evidence type="ECO:0000313" key="2">
    <source>
        <dbReference type="Proteomes" id="UP001189429"/>
    </source>
</evidence>
<name>A0ABN9P8S6_9DINO</name>
<dbReference type="Proteomes" id="UP001189429">
    <property type="component" value="Unassembled WGS sequence"/>
</dbReference>
<keyword evidence="2" id="KW-1185">Reference proteome</keyword>
<sequence length="238" mass="24505">ASSAAMADVARATSTISSGGLVRVPTSSSGLGGLDQGPHVMLLQERRLKGPNRLLSAKRSAAQVGLNPVMRAAESTGQEALQSSSCVAVFGSLPMAEGQPAFGMSLPSSRCQVAVVNSGLGVPLYFASVYQTAKTGQAGPNITFLADLLAGLAGLTIPRVGGGDWKLETSEVQEWARTAHGVVVVPAAPTRGPRVCDFSVCSRVLPGCPEDAGVISGSLICARVPVRLRWQGLHSQTE</sequence>